<feature type="chain" id="PRO_5026890949" description="C1q domain-containing protein" evidence="1">
    <location>
        <begin position="18"/>
        <end position="464"/>
    </location>
</feature>
<feature type="signal peptide" evidence="1">
    <location>
        <begin position="1"/>
        <end position="17"/>
    </location>
</feature>
<organism evidence="2 3">
    <name type="scientific">Paraburkholderia phenoliruptrix</name>
    <dbReference type="NCBI Taxonomy" id="252970"/>
    <lineage>
        <taxon>Bacteria</taxon>
        <taxon>Pseudomonadati</taxon>
        <taxon>Pseudomonadota</taxon>
        <taxon>Betaproteobacteria</taxon>
        <taxon>Burkholderiales</taxon>
        <taxon>Burkholderiaceae</taxon>
        <taxon>Paraburkholderia</taxon>
    </lineage>
</organism>
<proteinExistence type="predicted"/>
<evidence type="ECO:0008006" key="4">
    <source>
        <dbReference type="Google" id="ProtNLM"/>
    </source>
</evidence>
<evidence type="ECO:0000313" key="3">
    <source>
        <dbReference type="Proteomes" id="UP000494249"/>
    </source>
</evidence>
<dbReference type="EMBL" id="CADIKB010000095">
    <property type="protein sequence ID" value="CAB3742930.1"/>
    <property type="molecule type" value="Genomic_DNA"/>
</dbReference>
<name>A0A6J5CUG6_9BURK</name>
<accession>A0A6J5CUG6</accession>
<dbReference type="Gene3D" id="2.60.120.40">
    <property type="match status" value="1"/>
</dbReference>
<dbReference type="Proteomes" id="UP000494249">
    <property type="component" value="Unassembled WGS sequence"/>
</dbReference>
<evidence type="ECO:0000256" key="1">
    <source>
        <dbReference type="SAM" id="SignalP"/>
    </source>
</evidence>
<reference evidence="2 3" key="1">
    <citation type="submission" date="2020-04" db="EMBL/GenBank/DDBJ databases">
        <authorList>
            <person name="De Canck E."/>
        </authorList>
    </citation>
    <scope>NUCLEOTIDE SEQUENCE [LARGE SCALE GENOMIC DNA]</scope>
    <source>
        <strain evidence="2 3">LMG 22037</strain>
    </source>
</reference>
<gene>
    <name evidence="2" type="ORF">LMG22037_06649</name>
</gene>
<dbReference type="InterPro" id="IPR008983">
    <property type="entry name" value="Tumour_necrosis_fac-like_dom"/>
</dbReference>
<dbReference type="AlphaFoldDB" id="A0A6J5CUG6"/>
<keyword evidence="1" id="KW-0732">Signal</keyword>
<protein>
    <recommendedName>
        <fullName evidence="4">C1q domain-containing protein</fullName>
    </recommendedName>
</protein>
<dbReference type="SUPFAM" id="SSF49842">
    <property type="entry name" value="TNF-like"/>
    <property type="match status" value="1"/>
</dbReference>
<evidence type="ECO:0000313" key="2">
    <source>
        <dbReference type="EMBL" id="CAB3742930.1"/>
    </source>
</evidence>
<dbReference type="RefSeq" id="WP_175145669.1">
    <property type="nucleotide sequence ID" value="NZ_CADFGL010000087.1"/>
</dbReference>
<sequence length="464" mass="45095">MKRILSLLLFVCTTANAQFIPGQILTAQELNNQFALYVPITGATLSGPLTAPSVTGTAGSFVNLTVSGSASFPAGTITPTSLAAQGANTVLANFAGSSAAPAAFSIPSCSTGSSALIYTSGTGLGCNTSVNAATLGGATFAAPGSIGSTTPGSGAFTTLSASGTISGPGFSTYLASPPAIGTTAAAAGSFTTLNSTGGSLNGSIGATTPSTGSFTTLAASSTLSGVGFTNYFASPPAIGATAPNSGAFTTLSASSTVSGSGFSTYLASPPAIGATAANSGSFTTLAASSTVSGTGFTSYMASPPAIGNTTPNTGKFTTLTTTAQSKVIATTTNAQSIPNNALTTVGTWTAALNQGSNFNTSTGAYTTPAAGTYDVRFSFRLAAATYGAGNGIIAAVFNNGVEVYQTVITLQSAATSVSMGSAISAVVNCASGDVITVRAFQNSGGAVALDGNAVDNWVMITQMP</sequence>